<feature type="compositionally biased region" description="Basic and acidic residues" evidence="1">
    <location>
        <begin position="209"/>
        <end position="222"/>
    </location>
</feature>
<reference evidence="2 3" key="1">
    <citation type="submission" date="2019-07" db="EMBL/GenBank/DDBJ databases">
        <authorList>
            <person name="Jastrzebski P J."/>
            <person name="Paukszto L."/>
            <person name="Jastrzebski P J."/>
        </authorList>
    </citation>
    <scope>NUCLEOTIDE SEQUENCE [LARGE SCALE GENOMIC DNA]</scope>
    <source>
        <strain evidence="2 3">WMS-il1</strain>
    </source>
</reference>
<accession>A0A564ZAW5</accession>
<feature type="compositionally biased region" description="Polar residues" evidence="1">
    <location>
        <begin position="497"/>
        <end position="507"/>
    </location>
</feature>
<proteinExistence type="predicted"/>
<name>A0A564ZAW5_HYMDI</name>
<feature type="compositionally biased region" description="Basic and acidic residues" evidence="1">
    <location>
        <begin position="183"/>
        <end position="192"/>
    </location>
</feature>
<sequence length="763" mass="82470">MSNQPKNSDIWNYEPTGSSNLQEVSSLWPSSYLHDGTHLSRNIPNGSANSSTIPDFPSIWNRYTDEQNLVTDFSRWSLNQPSSPQAQNFLWNEPSSNLPQISSNNVPGNDVFQSLWSDSSWPLNKEPIPSPLSAQNETNSQDTILSPSSQMKSSKTQEISATELDASSELKLSQSNQSQSQTDMEKLIKERINNPGKWGQKPIEQSTPWHDDDDVKSPRQRQDSNVWRSEPPTGAQIWDSLQAGPSTPTTSLNGSVALRISPQALFNQSLPSTFNNWNYPSTGSFSSRSQFPSHGTSQGFGPPGSYRRQIQGATTSTSISRQSNDNSGLGGPPMSSHRLNAWPSPSTNEIQSGNNLGHRSSTWASRSNMDAPLIGNFLEGHFRNSTSGINNVPNTLQPMPSHRSSLLNYFMQQGFPRGDVEEVLSTGSTDIDQCLAALRALQSSGGSTMAFRGAQRNLTGTRLLSSPSAPSENVSFFGSFSNNQSALNAPYGRGNAMRSTTRSNSMNQGGGALGPLSGGPFNTSIGGGAGGDDGLMSSLLGRPPAQTPSLSSFLEGPSNTAAPPMRNFLSSPNFSSVMSLLALKNEIQMQLNEFNEKPFMLNSPNGKKVFADLNFQLLYLNMQLLNANNNSGASGGFGPNSIPNGFRSSRHNSYNDTFSAQGNSSSVNEENWLLIRDMSASIPSLELGNILDCTILEFHDFPVPGNYLIRVGSAEIAREVKRRCDAQFSSIIPNVVIMSGEAAAGVLMESAKLKNPVPAAVFS</sequence>
<evidence type="ECO:0000256" key="1">
    <source>
        <dbReference type="SAM" id="MobiDB-lite"/>
    </source>
</evidence>
<gene>
    <name evidence="2" type="ORF">WMSIL1_LOCUS13586</name>
</gene>
<feature type="region of interest" description="Disordered" evidence="1">
    <location>
        <begin position="283"/>
        <end position="363"/>
    </location>
</feature>
<feature type="compositionally biased region" description="Polar residues" evidence="1">
    <location>
        <begin position="283"/>
        <end position="299"/>
    </location>
</feature>
<feature type="compositionally biased region" description="Polar residues" evidence="1">
    <location>
        <begin position="132"/>
        <end position="160"/>
    </location>
</feature>
<dbReference type="Proteomes" id="UP000321570">
    <property type="component" value="Unassembled WGS sequence"/>
</dbReference>
<feature type="region of interest" description="Disordered" evidence="1">
    <location>
        <begin position="493"/>
        <end position="514"/>
    </location>
</feature>
<keyword evidence="3" id="KW-1185">Reference proteome</keyword>
<dbReference type="EMBL" id="CABIJS010000697">
    <property type="protein sequence ID" value="VUZ56008.1"/>
    <property type="molecule type" value="Genomic_DNA"/>
</dbReference>
<evidence type="ECO:0000313" key="2">
    <source>
        <dbReference type="EMBL" id="VUZ56008.1"/>
    </source>
</evidence>
<evidence type="ECO:0008006" key="4">
    <source>
        <dbReference type="Google" id="ProtNLM"/>
    </source>
</evidence>
<organism evidence="2 3">
    <name type="scientific">Hymenolepis diminuta</name>
    <name type="common">Rat tapeworm</name>
    <dbReference type="NCBI Taxonomy" id="6216"/>
    <lineage>
        <taxon>Eukaryota</taxon>
        <taxon>Metazoa</taxon>
        <taxon>Spiralia</taxon>
        <taxon>Lophotrochozoa</taxon>
        <taxon>Platyhelminthes</taxon>
        <taxon>Cestoda</taxon>
        <taxon>Eucestoda</taxon>
        <taxon>Cyclophyllidea</taxon>
        <taxon>Hymenolepididae</taxon>
        <taxon>Hymenolepis</taxon>
    </lineage>
</organism>
<feature type="compositionally biased region" description="Polar residues" evidence="1">
    <location>
        <begin position="343"/>
        <end position="363"/>
    </location>
</feature>
<feature type="compositionally biased region" description="Polar residues" evidence="1">
    <location>
        <begin position="311"/>
        <end position="327"/>
    </location>
</feature>
<feature type="region of interest" description="Disordered" evidence="1">
    <location>
        <begin position="126"/>
        <end position="250"/>
    </location>
</feature>
<protein>
    <recommendedName>
        <fullName evidence="4">UBA domain-containing protein</fullName>
    </recommendedName>
</protein>
<evidence type="ECO:0000313" key="3">
    <source>
        <dbReference type="Proteomes" id="UP000321570"/>
    </source>
</evidence>
<dbReference type="AlphaFoldDB" id="A0A564ZAW5"/>